<dbReference type="PANTHER" id="PTHR30250:SF11">
    <property type="entry name" value="O-ANTIGEN TRANSPORTER-RELATED"/>
    <property type="match status" value="1"/>
</dbReference>
<feature type="transmembrane region" description="Helical" evidence="6">
    <location>
        <begin position="144"/>
        <end position="167"/>
    </location>
</feature>
<proteinExistence type="predicted"/>
<organism evidence="7 8">
    <name type="scientific">Dorea longicatena</name>
    <dbReference type="NCBI Taxonomy" id="88431"/>
    <lineage>
        <taxon>Bacteria</taxon>
        <taxon>Bacillati</taxon>
        <taxon>Bacillota</taxon>
        <taxon>Clostridia</taxon>
        <taxon>Lachnospirales</taxon>
        <taxon>Lachnospiraceae</taxon>
        <taxon>Dorea</taxon>
    </lineage>
</organism>
<evidence type="ECO:0000256" key="1">
    <source>
        <dbReference type="ARBA" id="ARBA00004651"/>
    </source>
</evidence>
<reference evidence="7 8" key="1">
    <citation type="submission" date="2015-09" db="EMBL/GenBank/DDBJ databases">
        <authorList>
            <consortium name="Pathogen Informatics"/>
        </authorList>
    </citation>
    <scope>NUCLEOTIDE SEQUENCE [LARGE SCALE GENOMIC DNA]</scope>
    <source>
        <strain evidence="7 8">2789STDY5834914</strain>
    </source>
</reference>
<feature type="transmembrane region" description="Helical" evidence="6">
    <location>
        <begin position="356"/>
        <end position="375"/>
    </location>
</feature>
<evidence type="ECO:0000256" key="5">
    <source>
        <dbReference type="ARBA" id="ARBA00023136"/>
    </source>
</evidence>
<feature type="transmembrane region" description="Helical" evidence="6">
    <location>
        <begin position="12"/>
        <end position="34"/>
    </location>
</feature>
<evidence type="ECO:0000256" key="6">
    <source>
        <dbReference type="SAM" id="Phobius"/>
    </source>
</evidence>
<dbReference type="RefSeq" id="WP_055282582.1">
    <property type="nucleotide sequence ID" value="NZ_CZAY01000007.1"/>
</dbReference>
<evidence type="ECO:0000313" key="8">
    <source>
        <dbReference type="Proteomes" id="UP000095485"/>
    </source>
</evidence>
<feature type="transmembrane region" description="Helical" evidence="6">
    <location>
        <begin position="381"/>
        <end position="398"/>
    </location>
</feature>
<accession>A0A174N9X5</accession>
<dbReference type="PANTHER" id="PTHR30250">
    <property type="entry name" value="PST FAMILY PREDICTED COLANIC ACID TRANSPORTER"/>
    <property type="match status" value="1"/>
</dbReference>
<feature type="transmembrane region" description="Helical" evidence="6">
    <location>
        <begin position="173"/>
        <end position="191"/>
    </location>
</feature>
<feature type="transmembrane region" description="Helical" evidence="6">
    <location>
        <begin position="418"/>
        <end position="437"/>
    </location>
</feature>
<feature type="transmembrane region" description="Helical" evidence="6">
    <location>
        <begin position="443"/>
        <end position="461"/>
    </location>
</feature>
<dbReference type="GO" id="GO:0005886">
    <property type="term" value="C:plasma membrane"/>
    <property type="evidence" value="ECO:0007669"/>
    <property type="project" value="UniProtKB-SubCell"/>
</dbReference>
<dbReference type="Pfam" id="PF01943">
    <property type="entry name" value="Polysacc_synt"/>
    <property type="match status" value="1"/>
</dbReference>
<dbReference type="InterPro" id="IPR050833">
    <property type="entry name" value="Poly_Biosynth_Transport"/>
</dbReference>
<feature type="transmembrane region" description="Helical" evidence="6">
    <location>
        <begin position="115"/>
        <end position="132"/>
    </location>
</feature>
<dbReference type="GeneID" id="96228454"/>
<dbReference type="InterPro" id="IPR002797">
    <property type="entry name" value="Polysacc_synth"/>
</dbReference>
<evidence type="ECO:0000256" key="4">
    <source>
        <dbReference type="ARBA" id="ARBA00022989"/>
    </source>
</evidence>
<feature type="transmembrane region" description="Helical" evidence="6">
    <location>
        <begin position="54"/>
        <end position="72"/>
    </location>
</feature>
<keyword evidence="2" id="KW-1003">Cell membrane</keyword>
<keyword evidence="5 6" id="KW-0472">Membrane</keyword>
<feature type="transmembrane region" description="Helical" evidence="6">
    <location>
        <begin position="297"/>
        <end position="318"/>
    </location>
</feature>
<evidence type="ECO:0000256" key="2">
    <source>
        <dbReference type="ARBA" id="ARBA00022475"/>
    </source>
</evidence>
<evidence type="ECO:0000256" key="3">
    <source>
        <dbReference type="ARBA" id="ARBA00022692"/>
    </source>
</evidence>
<protein>
    <submittedName>
        <fullName evidence="7">MATE efflux family protein</fullName>
    </submittedName>
</protein>
<feature type="transmembrane region" description="Helical" evidence="6">
    <location>
        <begin position="84"/>
        <end position="109"/>
    </location>
</feature>
<feature type="transmembrane region" description="Helical" evidence="6">
    <location>
        <begin position="330"/>
        <end position="349"/>
    </location>
</feature>
<keyword evidence="3 6" id="KW-0812">Transmembrane</keyword>
<dbReference type="EMBL" id="CZAY01000007">
    <property type="protein sequence ID" value="CUP44516.1"/>
    <property type="molecule type" value="Genomic_DNA"/>
</dbReference>
<evidence type="ECO:0000313" key="7">
    <source>
        <dbReference type="EMBL" id="CUP44516.1"/>
    </source>
</evidence>
<name>A0A174N9X5_9FIRM</name>
<dbReference type="AlphaFoldDB" id="A0A174N9X5"/>
<keyword evidence="4 6" id="KW-1133">Transmembrane helix</keyword>
<dbReference type="Proteomes" id="UP000095485">
    <property type="component" value="Unassembled WGS sequence"/>
</dbReference>
<dbReference type="OrthoDB" id="3249502at2"/>
<comment type="subcellular location">
    <subcellularLocation>
        <location evidence="1">Cell membrane</location>
        <topology evidence="1">Multi-pass membrane protein</topology>
    </subcellularLocation>
</comment>
<gene>
    <name evidence="7" type="ORF">ERS852526_01163</name>
</gene>
<sequence length="474" mass="53147">MNKKYKYLSKNFILFGISSFGPKIIAFLMVPLYTNCLSTADYGIGDIVSTSANLVLPIIILCIESAILRFCFDKEYESDEVISSGLFVCLKGMVLCAICTIIIGILPFFKINTSYLVAFYLMVLSTGLYNVLTNYARGIDKVQYMVEMSLITTIASCVLNVVLLVVLKCGLNGYLIANYLGTFMAVAWGSVRLKIHKHIKFNKVNKTTVKELQKFGFPLIFNKIGWWINSSSDRYIVTWILGATANGIYTVSYKIPTMLTACSDIFTQAWQLSAIKDFDPEDSDHFVADMYEAYNGFLVLCCSMLIILTIPFAHILYAKSFFVAWKYVPPLMISFVFGGLAGFLGSIFTAVKDTKIFSYSTMIGAVVNTILNFVLVSYIGVMGAAVATLVSNIVIWLVRLQRSKRYIHIRVNFLKHTIMYILLVVQFIVCLGGFTIVPVIIQLIILVALIAANRKLIINIMRKGKIMLAKYLDR</sequence>